<evidence type="ECO:0000313" key="3">
    <source>
        <dbReference type="Proteomes" id="UP001043456"/>
    </source>
</evidence>
<organism evidence="2 3">
    <name type="scientific">Aspergillus pseudoviridinutans</name>
    <dbReference type="NCBI Taxonomy" id="1517512"/>
    <lineage>
        <taxon>Eukaryota</taxon>
        <taxon>Fungi</taxon>
        <taxon>Dikarya</taxon>
        <taxon>Ascomycota</taxon>
        <taxon>Pezizomycotina</taxon>
        <taxon>Eurotiomycetes</taxon>
        <taxon>Eurotiomycetidae</taxon>
        <taxon>Eurotiales</taxon>
        <taxon>Aspergillaceae</taxon>
        <taxon>Aspergillus</taxon>
        <taxon>Aspergillus subgen. Fumigati</taxon>
    </lineage>
</organism>
<reference evidence="2 3" key="1">
    <citation type="submission" date="2018-10" db="EMBL/GenBank/DDBJ databases">
        <title>Pan-genome distribution and transcriptional activeness of fungal secondary metabolism genes in Aspergillus section Fumigati.</title>
        <authorList>
            <person name="Takahashi H."/>
            <person name="Umemura M."/>
            <person name="Ninomiya A."/>
            <person name="Kusuya Y."/>
            <person name="Urayama S."/>
            <person name="Shimizu M."/>
            <person name="Watanabe A."/>
            <person name="Kamei K."/>
            <person name="Yaguchi T."/>
            <person name="Hagiwara D."/>
        </authorList>
    </citation>
    <scope>NUCLEOTIDE SEQUENCE [LARGE SCALE GENOMIC DNA]</scope>
    <source>
        <strain evidence="2 3">IFM 55266</strain>
    </source>
</reference>
<keyword evidence="3" id="KW-1185">Reference proteome</keyword>
<feature type="region of interest" description="Disordered" evidence="1">
    <location>
        <begin position="70"/>
        <end position="99"/>
    </location>
</feature>
<name>A0A9P3BGT5_9EURO</name>
<sequence>MVSITGHIMGVHGALTVTTKTDDCHPLPFFSDELNRLKQAKNASEEQGGKNECNIGCDLEQLNQAETTLSAAKRQEPSKNDLDPGTLPQGLEKPEKLAKQINCPERTALHDAAVTENMTGSL</sequence>
<evidence type="ECO:0000256" key="1">
    <source>
        <dbReference type="SAM" id="MobiDB-lite"/>
    </source>
</evidence>
<feature type="compositionally biased region" description="Basic and acidic residues" evidence="1">
    <location>
        <begin position="73"/>
        <end position="82"/>
    </location>
</feature>
<evidence type="ECO:0000313" key="2">
    <source>
        <dbReference type="EMBL" id="GIJ90912.1"/>
    </source>
</evidence>
<dbReference type="GeneID" id="67008487"/>
<proteinExistence type="predicted"/>
<gene>
    <name evidence="2" type="ORF">Asppvi_009877</name>
</gene>
<accession>A0A9P3BGT5</accession>
<dbReference type="EMBL" id="BHVY01000007">
    <property type="protein sequence ID" value="GIJ90912.1"/>
    <property type="molecule type" value="Genomic_DNA"/>
</dbReference>
<dbReference type="RefSeq" id="XP_043161658.1">
    <property type="nucleotide sequence ID" value="XM_043305723.1"/>
</dbReference>
<dbReference type="Proteomes" id="UP001043456">
    <property type="component" value="Unassembled WGS sequence"/>
</dbReference>
<protein>
    <submittedName>
        <fullName evidence="2">Uncharacterized protein</fullName>
    </submittedName>
</protein>
<comment type="caution">
    <text evidence="2">The sequence shown here is derived from an EMBL/GenBank/DDBJ whole genome shotgun (WGS) entry which is preliminary data.</text>
</comment>
<dbReference type="AlphaFoldDB" id="A0A9P3BGT5"/>